<evidence type="ECO:0000313" key="2">
    <source>
        <dbReference type="Proteomes" id="UP001139981"/>
    </source>
</evidence>
<dbReference type="Proteomes" id="UP001139981">
    <property type="component" value="Unassembled WGS sequence"/>
</dbReference>
<protein>
    <submittedName>
        <fullName evidence="1">Uncharacterized protein</fullName>
    </submittedName>
</protein>
<reference evidence="1" key="1">
    <citation type="submission" date="2022-07" db="EMBL/GenBank/DDBJ databases">
        <title>Phylogenomic reconstructions and comparative analyses of Kickxellomycotina fungi.</title>
        <authorList>
            <person name="Reynolds N.K."/>
            <person name="Stajich J.E."/>
            <person name="Barry K."/>
            <person name="Grigoriev I.V."/>
            <person name="Crous P."/>
            <person name="Smith M.E."/>
        </authorList>
    </citation>
    <scope>NUCLEOTIDE SEQUENCE</scope>
    <source>
        <strain evidence="1">CBS 190363</strain>
    </source>
</reference>
<name>A0ACC1LTC4_9FUNG</name>
<accession>A0ACC1LTC4</accession>
<organism evidence="1 2">
    <name type="scientific">Coemansia aciculifera</name>
    <dbReference type="NCBI Taxonomy" id="417176"/>
    <lineage>
        <taxon>Eukaryota</taxon>
        <taxon>Fungi</taxon>
        <taxon>Fungi incertae sedis</taxon>
        <taxon>Zoopagomycota</taxon>
        <taxon>Kickxellomycotina</taxon>
        <taxon>Kickxellomycetes</taxon>
        <taxon>Kickxellales</taxon>
        <taxon>Kickxellaceae</taxon>
        <taxon>Coemansia</taxon>
    </lineage>
</organism>
<keyword evidence="2" id="KW-1185">Reference proteome</keyword>
<proteinExistence type="predicted"/>
<evidence type="ECO:0000313" key="1">
    <source>
        <dbReference type="EMBL" id="KAJ2879535.1"/>
    </source>
</evidence>
<dbReference type="EMBL" id="JANBVB010003295">
    <property type="protein sequence ID" value="KAJ2879535.1"/>
    <property type="molecule type" value="Genomic_DNA"/>
</dbReference>
<comment type="caution">
    <text evidence="1">The sequence shown here is derived from an EMBL/GenBank/DDBJ whole genome shotgun (WGS) entry which is preliminary data.</text>
</comment>
<sequence>MTLVDRRSNVDSDRLSIATDDGVPSSLTVSAAVLGDRAGDADLDTGAAETTDGEGEEEDEASEERRLPVQLSLPSCRGGAIRADGWRCSSGARGSAICIKYGVNASGSFSLAAAGVGNFGLSRTLLTPTSTGDDAHHRGDDGGCCSSGVGSWI</sequence>
<gene>
    <name evidence="1" type="ORF">IWW38_006101</name>
</gene>